<reference evidence="3" key="1">
    <citation type="journal article" date="2019" name="Int. J. Syst. Evol. Microbiol.">
        <title>The Global Catalogue of Microorganisms (GCM) 10K type strain sequencing project: providing services to taxonomists for standard genome sequencing and annotation.</title>
        <authorList>
            <consortium name="The Broad Institute Genomics Platform"/>
            <consortium name="The Broad Institute Genome Sequencing Center for Infectious Disease"/>
            <person name="Wu L."/>
            <person name="Ma J."/>
        </authorList>
    </citation>
    <scope>NUCLEOTIDE SEQUENCE [LARGE SCALE GENOMIC DNA]</scope>
    <source>
        <strain evidence="3">JCM 17695</strain>
    </source>
</reference>
<protein>
    <submittedName>
        <fullName evidence="2">Uncharacterized protein</fullName>
    </submittedName>
</protein>
<evidence type="ECO:0000313" key="2">
    <source>
        <dbReference type="EMBL" id="MFC7618005.1"/>
    </source>
</evidence>
<evidence type="ECO:0000313" key="3">
    <source>
        <dbReference type="Proteomes" id="UP001596512"/>
    </source>
</evidence>
<name>A0ABW2TVU5_9PSEU</name>
<evidence type="ECO:0000256" key="1">
    <source>
        <dbReference type="SAM" id="Phobius"/>
    </source>
</evidence>
<keyword evidence="3" id="KW-1185">Reference proteome</keyword>
<sequence length="68" mass="7507">MWWAAFLAAHAVDLVAVFLLADESTAEAFRRVFYANCVSAGLTAIAAVAALVLMRRIDRWQDGRPAIR</sequence>
<organism evidence="2 3">
    <name type="scientific">Actinokineospora soli</name>
    <dbReference type="NCBI Taxonomy" id="1048753"/>
    <lineage>
        <taxon>Bacteria</taxon>
        <taxon>Bacillati</taxon>
        <taxon>Actinomycetota</taxon>
        <taxon>Actinomycetes</taxon>
        <taxon>Pseudonocardiales</taxon>
        <taxon>Pseudonocardiaceae</taxon>
        <taxon>Actinokineospora</taxon>
    </lineage>
</organism>
<dbReference type="EMBL" id="JBHTEY010000004">
    <property type="protein sequence ID" value="MFC7618005.1"/>
    <property type="molecule type" value="Genomic_DNA"/>
</dbReference>
<comment type="caution">
    <text evidence="2">The sequence shown here is derived from an EMBL/GenBank/DDBJ whole genome shotgun (WGS) entry which is preliminary data.</text>
</comment>
<keyword evidence="1" id="KW-0812">Transmembrane</keyword>
<keyword evidence="1" id="KW-1133">Transmembrane helix</keyword>
<dbReference type="Proteomes" id="UP001596512">
    <property type="component" value="Unassembled WGS sequence"/>
</dbReference>
<accession>A0ABW2TVU5</accession>
<keyword evidence="1" id="KW-0472">Membrane</keyword>
<gene>
    <name evidence="2" type="ORF">ACFQV2_36050</name>
</gene>
<proteinExistence type="predicted"/>
<feature type="transmembrane region" description="Helical" evidence="1">
    <location>
        <begin position="31"/>
        <end position="54"/>
    </location>
</feature>